<dbReference type="InterPro" id="IPR058031">
    <property type="entry name" value="AAA_lid_NorR"/>
</dbReference>
<keyword evidence="1" id="KW-0547">Nucleotide-binding</keyword>
<dbReference type="Pfam" id="PF00158">
    <property type="entry name" value="Sigma54_activat"/>
    <property type="match status" value="1"/>
</dbReference>
<evidence type="ECO:0000313" key="8">
    <source>
        <dbReference type="EMBL" id="CDS88646.1"/>
    </source>
</evidence>
<dbReference type="RefSeq" id="WP_021367245.1">
    <property type="nucleotide sequence ID" value="NZ_BBYB01000112.1"/>
</dbReference>
<evidence type="ECO:0000256" key="3">
    <source>
        <dbReference type="ARBA" id="ARBA00023015"/>
    </source>
</evidence>
<dbReference type="InterPro" id="IPR025944">
    <property type="entry name" value="Sigma_54_int_dom_CS"/>
</dbReference>
<dbReference type="SMART" id="SM00382">
    <property type="entry name" value="AAA"/>
    <property type="match status" value="1"/>
</dbReference>
<gene>
    <name evidence="8" type="ORF">BN1096_700084</name>
    <name evidence="9" type="ORF">BN1097_710086</name>
</gene>
<evidence type="ECO:0000256" key="2">
    <source>
        <dbReference type="ARBA" id="ARBA00022840"/>
    </source>
</evidence>
<keyword evidence="5" id="KW-0804">Transcription</keyword>
<dbReference type="SUPFAM" id="SSF52540">
    <property type="entry name" value="P-loop containing nucleoside triphosphate hydrolases"/>
    <property type="match status" value="1"/>
</dbReference>
<proteinExistence type="predicted"/>
<dbReference type="EMBL" id="LK932525">
    <property type="protein sequence ID" value="CDS88646.1"/>
    <property type="molecule type" value="Genomic_DNA"/>
</dbReference>
<dbReference type="InterPro" id="IPR000014">
    <property type="entry name" value="PAS"/>
</dbReference>
<feature type="domain" description="PAS" evidence="7">
    <location>
        <begin position="203"/>
        <end position="254"/>
    </location>
</feature>
<dbReference type="InterPro" id="IPR036388">
    <property type="entry name" value="WH-like_DNA-bd_sf"/>
</dbReference>
<sequence>MKKHNILFVSTDDKINIDISKQLENIFGEFCNIDNLVYVNRINIELSSYELVVCSDNDIKEYIHNNIDKNIPIVIVHRTINIENINQIISIENDSDVMVIDAYKESADETAKIIRKLGLIHINLIPYYPGCDKSKCEIGIITGSRNSIPQNIKQIIDIGDKVIDINTVIEIFTKLNISIDKLHIIKEKYNEDTVSGYRYYTTMNKTMKSFLEIIDEGIASVDKLGKFIYCNKVFSNLVGIDQNEIISNNFMDLFSDKVVKKIFFQEDEVNDEVVNLNNKKLIINKVNVYENNERIKSIISIKNISAIQVLEDKIQNKLQSKGFVSKYTFESVVGESKIIKEKINIARKIATTDFSVLILGENGTGKEIFAQAIHNESLRKNKPFVAVNLSSLSDTLIESELFGYDEGSFTGAIKGGKMGIFERAHTGTIFLDEIGDISLDVQQRLLRVLQEKEVMRMGGSKVIPIDVRIIAATNKDLKKKIKEGSFREDLYYRINVLHIEIPRLRERKEDIPLISKYFLDEINSNKCFTEESMQALTLYEWPGNVRELKNLIYYIDTIVEEDRVDYEHLPEQFRFEKNNTLVNENFDSIILDFKQSNFFEESICILTSIETWNNKNILLGRNKLQEILKEKDIVLSVDQIRKRIDKLKSHGLLLSGVKKQGSFITDEGKNFISYVKIKGVI</sequence>
<evidence type="ECO:0000256" key="5">
    <source>
        <dbReference type="ARBA" id="ARBA00023163"/>
    </source>
</evidence>
<dbReference type="PROSITE" id="PS50112">
    <property type="entry name" value="PAS"/>
    <property type="match status" value="1"/>
</dbReference>
<dbReference type="InterPro" id="IPR025943">
    <property type="entry name" value="Sigma_54_int_dom_ATP-bd_2"/>
</dbReference>
<dbReference type="PROSITE" id="PS00676">
    <property type="entry name" value="SIGMA54_INTERACT_2"/>
    <property type="match status" value="1"/>
</dbReference>
<dbReference type="EMBL" id="LK932411">
    <property type="protein sequence ID" value="CDS89252.1"/>
    <property type="molecule type" value="Genomic_DNA"/>
</dbReference>
<dbReference type="PROSITE" id="PS00688">
    <property type="entry name" value="SIGMA54_INTERACT_3"/>
    <property type="match status" value="1"/>
</dbReference>
<keyword evidence="3" id="KW-0805">Transcription regulation</keyword>
<dbReference type="InterPro" id="IPR035965">
    <property type="entry name" value="PAS-like_dom_sf"/>
</dbReference>
<dbReference type="Gene3D" id="3.40.50.300">
    <property type="entry name" value="P-loop containing nucleotide triphosphate hydrolases"/>
    <property type="match status" value="1"/>
</dbReference>
<dbReference type="PANTHER" id="PTHR32071:SF57">
    <property type="entry name" value="C4-DICARBOXYLATE TRANSPORT TRANSCRIPTIONAL REGULATORY PROTEIN DCTD"/>
    <property type="match status" value="1"/>
</dbReference>
<feature type="domain" description="Sigma-54 factor interaction" evidence="6">
    <location>
        <begin position="332"/>
        <end position="557"/>
    </location>
</feature>
<dbReference type="FunFam" id="3.40.50.300:FF:000006">
    <property type="entry name" value="DNA-binding transcriptional regulator NtrC"/>
    <property type="match status" value="1"/>
</dbReference>
<dbReference type="Pfam" id="PF25601">
    <property type="entry name" value="AAA_lid_14"/>
    <property type="match status" value="1"/>
</dbReference>
<name>A0A069AJK3_CLODI</name>
<accession>A0A069AJK3</accession>
<reference evidence="8" key="1">
    <citation type="submission" date="2014-07" db="EMBL/GenBank/DDBJ databases">
        <authorList>
            <person name="Monot Marc"/>
        </authorList>
    </citation>
    <scope>NUCLEOTIDE SEQUENCE</scope>
    <source>
        <strain evidence="9">7032994</strain>
    </source>
</reference>
<protein>
    <submittedName>
        <fullName evidence="9">Sigma-54 interaction domain protein</fullName>
    </submittedName>
    <submittedName>
        <fullName evidence="8">Transcriptional regulator, sigma-54-dependent</fullName>
    </submittedName>
</protein>
<dbReference type="GO" id="GO:0003677">
    <property type="term" value="F:DNA binding"/>
    <property type="evidence" value="ECO:0007669"/>
    <property type="project" value="UniProtKB-KW"/>
</dbReference>
<dbReference type="InterPro" id="IPR027417">
    <property type="entry name" value="P-loop_NTPase"/>
</dbReference>
<dbReference type="InterPro" id="IPR002078">
    <property type="entry name" value="Sigma_54_int"/>
</dbReference>
<dbReference type="PANTHER" id="PTHR32071">
    <property type="entry name" value="TRANSCRIPTIONAL REGULATORY PROTEIN"/>
    <property type="match status" value="1"/>
</dbReference>
<evidence type="ECO:0000313" key="9">
    <source>
        <dbReference type="EMBL" id="CDS89252.1"/>
    </source>
</evidence>
<dbReference type="Gene3D" id="3.30.450.20">
    <property type="entry name" value="PAS domain"/>
    <property type="match status" value="1"/>
</dbReference>
<dbReference type="PROSITE" id="PS50045">
    <property type="entry name" value="SIGMA54_INTERACT_4"/>
    <property type="match status" value="1"/>
</dbReference>
<organism evidence="8">
    <name type="scientific">Clostridioides difficile</name>
    <name type="common">Peptoclostridium difficile</name>
    <dbReference type="NCBI Taxonomy" id="1496"/>
    <lineage>
        <taxon>Bacteria</taxon>
        <taxon>Bacillati</taxon>
        <taxon>Bacillota</taxon>
        <taxon>Clostridia</taxon>
        <taxon>Peptostreptococcales</taxon>
        <taxon>Peptostreptococcaceae</taxon>
        <taxon>Clostridioides</taxon>
    </lineage>
</organism>
<evidence type="ECO:0000259" key="6">
    <source>
        <dbReference type="PROSITE" id="PS50045"/>
    </source>
</evidence>
<dbReference type="Gene3D" id="1.10.8.60">
    <property type="match status" value="1"/>
</dbReference>
<keyword evidence="2" id="KW-0067">ATP-binding</keyword>
<evidence type="ECO:0000256" key="4">
    <source>
        <dbReference type="ARBA" id="ARBA00023125"/>
    </source>
</evidence>
<dbReference type="SUPFAM" id="SSF55785">
    <property type="entry name" value="PYP-like sensor domain (PAS domain)"/>
    <property type="match status" value="1"/>
</dbReference>
<dbReference type="Gene3D" id="1.10.10.10">
    <property type="entry name" value="Winged helix-like DNA-binding domain superfamily/Winged helix DNA-binding domain"/>
    <property type="match status" value="1"/>
</dbReference>
<dbReference type="GO" id="GO:0005524">
    <property type="term" value="F:ATP binding"/>
    <property type="evidence" value="ECO:0007669"/>
    <property type="project" value="UniProtKB-KW"/>
</dbReference>
<dbReference type="AlphaFoldDB" id="A0A069AJK3"/>
<keyword evidence="4" id="KW-0238">DNA-binding</keyword>
<evidence type="ECO:0000259" key="7">
    <source>
        <dbReference type="PROSITE" id="PS50112"/>
    </source>
</evidence>
<dbReference type="InterPro" id="IPR003593">
    <property type="entry name" value="AAA+_ATPase"/>
</dbReference>
<dbReference type="GO" id="GO:0006355">
    <property type="term" value="P:regulation of DNA-templated transcription"/>
    <property type="evidence" value="ECO:0007669"/>
    <property type="project" value="InterPro"/>
</dbReference>
<dbReference type="CDD" id="cd00009">
    <property type="entry name" value="AAA"/>
    <property type="match status" value="1"/>
</dbReference>
<evidence type="ECO:0000256" key="1">
    <source>
        <dbReference type="ARBA" id="ARBA00022741"/>
    </source>
</evidence>